<dbReference type="EMBL" id="CP118848">
    <property type="protein sequence ID" value="WHI59007.1"/>
    <property type="molecule type" value="Genomic_DNA"/>
</dbReference>
<evidence type="ECO:0000259" key="1">
    <source>
        <dbReference type="Pfam" id="PF03354"/>
    </source>
</evidence>
<feature type="domain" description="Terminase large subunit-like endonuclease" evidence="2">
    <location>
        <begin position="263"/>
        <end position="552"/>
    </location>
</feature>
<dbReference type="InterPro" id="IPR027417">
    <property type="entry name" value="P-loop_NTPase"/>
</dbReference>
<dbReference type="InterPro" id="IPR005021">
    <property type="entry name" value="Terminase_largesu-like"/>
</dbReference>
<organism evidence="3 4">
    <name type="scientific">Mammaliicoccus lentus</name>
    <name type="common">Staphylococcus lentus</name>
    <dbReference type="NCBI Taxonomy" id="42858"/>
    <lineage>
        <taxon>Bacteria</taxon>
        <taxon>Bacillati</taxon>
        <taxon>Bacillota</taxon>
        <taxon>Bacilli</taxon>
        <taxon>Bacillales</taxon>
        <taxon>Staphylococcaceae</taxon>
        <taxon>Mammaliicoccus</taxon>
    </lineage>
</organism>
<dbReference type="Gene3D" id="3.30.420.240">
    <property type="match status" value="1"/>
</dbReference>
<dbReference type="InterPro" id="IPR046461">
    <property type="entry name" value="TerL_ATPase"/>
</dbReference>
<dbReference type="GO" id="GO:0004519">
    <property type="term" value="F:endonuclease activity"/>
    <property type="evidence" value="ECO:0007669"/>
    <property type="project" value="InterPro"/>
</dbReference>
<feature type="domain" description="Terminase large subunit-like ATPase" evidence="1">
    <location>
        <begin position="75"/>
        <end position="254"/>
    </location>
</feature>
<proteinExistence type="predicted"/>
<name>A0AAX3W0L3_MAMLE</name>
<protein>
    <submittedName>
        <fullName evidence="3">Terminase large subunit</fullName>
    </submittedName>
</protein>
<evidence type="ECO:0000259" key="2">
    <source>
        <dbReference type="Pfam" id="PF20441"/>
    </source>
</evidence>
<dbReference type="PANTHER" id="PTHR41287:SF1">
    <property type="entry name" value="PROTEIN YMFN"/>
    <property type="match status" value="1"/>
</dbReference>
<evidence type="ECO:0000313" key="3">
    <source>
        <dbReference type="EMBL" id="WHI59007.1"/>
    </source>
</evidence>
<dbReference type="InterPro" id="IPR046462">
    <property type="entry name" value="TerL_nuclease"/>
</dbReference>
<sequence length="569" mass="65698">MVDNFDYVTDYARKVYKGEIVASNKNIKACERHLKNMNLKTFKYYFNVEKANKIINFLEMLPDPKSGEPMKLASFQKFIVGSLYGWVDDLGNRRFTKAYISKARKNGKSLIVSGLGLYELLFGDNPKNERFIAFAANSKDQSKIAYEMTQTQLESIRYRSNAIRDITKIVPSRNEITNLRDRSKAKPLSKETSNLDGYQISFGILDEYHEAKDNKMIEVIRSGQVLLNNPFLGIISTAGFHLNGPMYKEYEYITKILNGNEVNDNYFIFVAEQDNENEVHDEDTWIKSNPLLEVEELKDVLMRNLRNELNEALQKQDMNGVLVKNFNLWQQASKDSYISFKDWQECHTESKLDLKGRDVYIGIDLSRADDLTAIGFIYPLEDKKYFVDSHVFVGTKRPIQEKSKQDKIDYMQLVNTEMATLTDTASGVINYEQVVNYLINFIEDNQLNVKAICYDSWNAQAVIAKLEHETDHLLVDVPQSYKHMSPALKQFRLDVFERKIKHNNNPNLNLAINNAINKFDNNGNVILDKQTNRNKIDAIVALVTAYTQAMTYEFDNGMEDYILSDDFGF</sequence>
<reference evidence="3" key="1">
    <citation type="journal article" date="2023" name="Antibiotics">
        <title>Prevalence and Molecular Characterization of Methicillin-Resistant Staphylococci (MRS) and Mammaliicocci (MRM) in Dromedary Camels from Algeria: First Detection of SCCmec-mecC Hybrid in Methicillin-Resistant Mammaliicoccus lentus.</title>
        <authorList>
            <person name="Belhout C."/>
            <person name="Boyen F."/>
            <person name="Vereecke N."/>
            <person name="Theuns S."/>
            <person name="Taibi N."/>
            <person name="Stegger M."/>
            <person name="de la Fe-Rodriguez P.Y."/>
            <person name="Bouayad L."/>
            <person name="Elgroud R."/>
            <person name="Butaye P."/>
        </authorList>
    </citation>
    <scope>NUCLEOTIDE SEQUENCE</scope>
    <source>
        <strain evidence="3">7048</strain>
    </source>
</reference>
<dbReference type="Gene3D" id="3.40.50.300">
    <property type="entry name" value="P-loop containing nucleotide triphosphate hydrolases"/>
    <property type="match status" value="1"/>
</dbReference>
<accession>A0AAX3W0L3</accession>
<dbReference type="Pfam" id="PF03354">
    <property type="entry name" value="TerL_ATPase"/>
    <property type="match status" value="1"/>
</dbReference>
<dbReference type="RefSeq" id="WP_282861778.1">
    <property type="nucleotide sequence ID" value="NZ_CP118848.1"/>
</dbReference>
<dbReference type="AlphaFoldDB" id="A0AAX3W0L3"/>
<gene>
    <name evidence="3" type="ORF">PYH69_09585</name>
</gene>
<dbReference type="Pfam" id="PF20441">
    <property type="entry name" value="TerL_nuclease"/>
    <property type="match status" value="1"/>
</dbReference>
<evidence type="ECO:0000313" key="4">
    <source>
        <dbReference type="Proteomes" id="UP001223261"/>
    </source>
</evidence>
<dbReference type="PANTHER" id="PTHR41287">
    <property type="match status" value="1"/>
</dbReference>
<dbReference type="Proteomes" id="UP001223261">
    <property type="component" value="Chromosome"/>
</dbReference>